<dbReference type="EMBL" id="CAMXCT030000278">
    <property type="protein sequence ID" value="CAL4763852.1"/>
    <property type="molecule type" value="Genomic_DNA"/>
</dbReference>
<reference evidence="1" key="1">
    <citation type="submission" date="2022-10" db="EMBL/GenBank/DDBJ databases">
        <authorList>
            <person name="Chen Y."/>
            <person name="Dougan E. K."/>
            <person name="Chan C."/>
            <person name="Rhodes N."/>
            <person name="Thang M."/>
        </authorList>
    </citation>
    <scope>NUCLEOTIDE SEQUENCE</scope>
</reference>
<organism evidence="1">
    <name type="scientific">Cladocopium goreaui</name>
    <dbReference type="NCBI Taxonomy" id="2562237"/>
    <lineage>
        <taxon>Eukaryota</taxon>
        <taxon>Sar</taxon>
        <taxon>Alveolata</taxon>
        <taxon>Dinophyceae</taxon>
        <taxon>Suessiales</taxon>
        <taxon>Symbiodiniaceae</taxon>
        <taxon>Cladocopium</taxon>
    </lineage>
</organism>
<comment type="caution">
    <text evidence="1">The sequence shown here is derived from an EMBL/GenBank/DDBJ whole genome shotgun (WGS) entry which is preliminary data.</text>
</comment>
<dbReference type="Proteomes" id="UP001152797">
    <property type="component" value="Unassembled WGS sequence"/>
</dbReference>
<protein>
    <submittedName>
        <fullName evidence="2">Fucoxanthin-chlorophyll a-c binding protein E, chloroplastic</fullName>
    </submittedName>
</protein>
<accession>A0A9P1BPS4</accession>
<gene>
    <name evidence="1" type="ORF">C1SCF055_LOCUS4749</name>
</gene>
<dbReference type="OrthoDB" id="442638at2759"/>
<name>A0A9P1BPS4_9DINO</name>
<dbReference type="EMBL" id="CAMXCT020000278">
    <property type="protein sequence ID" value="CAL1129915.1"/>
    <property type="molecule type" value="Genomic_DNA"/>
</dbReference>
<proteinExistence type="predicted"/>
<reference evidence="2 3" key="2">
    <citation type="submission" date="2024-05" db="EMBL/GenBank/DDBJ databases">
        <authorList>
            <person name="Chen Y."/>
            <person name="Shah S."/>
            <person name="Dougan E. K."/>
            <person name="Thang M."/>
            <person name="Chan C."/>
        </authorList>
    </citation>
    <scope>NUCLEOTIDE SEQUENCE [LARGE SCALE GENOMIC DNA]</scope>
</reference>
<keyword evidence="3" id="KW-1185">Reference proteome</keyword>
<dbReference type="AlphaFoldDB" id="A0A9P1BPS4"/>
<evidence type="ECO:0000313" key="3">
    <source>
        <dbReference type="Proteomes" id="UP001152797"/>
    </source>
</evidence>
<evidence type="ECO:0000313" key="1">
    <source>
        <dbReference type="EMBL" id="CAI3976540.1"/>
    </source>
</evidence>
<dbReference type="EMBL" id="CAMXCT010000278">
    <property type="protein sequence ID" value="CAI3976540.1"/>
    <property type="molecule type" value="Genomic_DNA"/>
</dbReference>
<evidence type="ECO:0000313" key="2">
    <source>
        <dbReference type="EMBL" id="CAL4763852.1"/>
    </source>
</evidence>
<sequence>MQPVDGSILQVLGGLSGEPLTVHLTSQEAKKIESVRDLKRCLTRNVTRPLGRTPGTPFSVHWIRLIHTDASMASMELHDEDPVNPETWEWLEQGSLRYMLADVFSFPPEALPSGDDLKFSYENLEELLDPKLLIGYAFKLCKHGGQAWCENVFTLWTSALLSLSSNQVNAVEDILGHTLLNRCFSLLQGLDEAEELMRAADPDCDNRNWPDSYEDFYDKQWPDDAFEDFLHKTFASMTIALVRQKADPQRVKEIFRNMFTEKVKSIVWKLVQGQSCGCNRRSCTRGALRFGLGADLLMALIDKGLPRCCWAGHWGPFNDNLLQHIIAPVAAKPVDWNPRDGAKARLCRFLAKRFSLEELCYQNRDFKNALWYVLQYCENSPFQADPLWVRVRDVIRERMQRQVREFQGSLLALVDLARSVRASFGGGIDALEALPAFEEQMWQRAAIIREEWLRMGWTFAQDSANGQVSEVLDWHFRAVGQGIEIKLADFNKEHHSDTSNPCLRVVRLSGELLEVPLTRHEANKIVSVKDLKRTPGTPFSVYWARLSHMDAFMAGMELLDDDPVHAEIWKCLEQGSLQYMLADVSLLAPEELPAIDDLTFSYENLEELLDRKLLIGYAFKLCKHGGQAWCKTVFTLWTSALLSLSSNQVNAVQNIFGHTLLNRCFSLLQGLDEAEDLMRAADPHFANRIHWSDWYEDFYDKQWPGDTFEDFLHKTFASMTIELVRQKADPQRVEESFRHMNKDRVKSDVWKLVQGHPYGCSRLRNDGALRFGLGADLLMALIERGLPRCCWAGHWGPFNDSLLRHIMAPLAAVPGDWEPEDGAKAKLCIFLAERFSLEELCHQATDGQIALGHAEVFCECPWAADTPWIEVRDVIRERMQTQVREFQGSLLALVELARSVRESFGGGIDALESLPAFEEQMWQRAAIIRKEWLRMGWTFAQDSANGQVSEVLDWHFRAVGQGIVCRGI</sequence>